<proteinExistence type="predicted"/>
<organism evidence="2 3">
    <name type="scientific">Falsiporphyromonas endometrii</name>
    <dbReference type="NCBI Taxonomy" id="1387297"/>
    <lineage>
        <taxon>Bacteria</taxon>
        <taxon>Pseudomonadati</taxon>
        <taxon>Bacteroidota</taxon>
        <taxon>Bacteroidia</taxon>
        <taxon>Bacteroidales</taxon>
        <taxon>Porphyromonadaceae</taxon>
        <taxon>Falsiporphyromonas</taxon>
    </lineage>
</organism>
<keyword evidence="3" id="KW-1185">Reference proteome</keyword>
<keyword evidence="1" id="KW-0732">Signal</keyword>
<dbReference type="EMBL" id="JBHSGO010000003">
    <property type="protein sequence ID" value="MFC4665034.1"/>
    <property type="molecule type" value="Genomic_DNA"/>
</dbReference>
<sequence length="325" mass="36969">MSLPKHFFILFILLFSLITVAGTSCTSTKKDQVQETMNQADSILSNCNMVDQERITACISELKNIKSGKHSIDVDAALNEYIRKLETCKTVKLISSLEHDYNTLMHSAFSQLDEAVNFSQTLLNKLSAVAVDGLSSENREAIDQWRIGVSKVLSSFKSMKGRVFYESPEQTSLAELRRRIALYGKDYKDDSYETVRMNWKIFCLDALKTQAMTDLYHSSEKLPEQLRTSALEIADNSFSGFVINYKNPPEPLSNVVIKRYSNELRVEGEVTYFIYMKGNIFGIERGSVKVRVKGAYIVVKDDKQIPLRVEYRLLDAKVFDKTGDL</sequence>
<dbReference type="RefSeq" id="WP_380076797.1">
    <property type="nucleotide sequence ID" value="NZ_JBHSGO010000003.1"/>
</dbReference>
<name>A0ABV9K529_9PORP</name>
<protein>
    <recommendedName>
        <fullName evidence="4">Lipoprotein</fullName>
    </recommendedName>
</protein>
<reference evidence="3" key="1">
    <citation type="journal article" date="2019" name="Int. J. Syst. Evol. Microbiol.">
        <title>The Global Catalogue of Microorganisms (GCM) 10K type strain sequencing project: providing services to taxonomists for standard genome sequencing and annotation.</title>
        <authorList>
            <consortium name="The Broad Institute Genomics Platform"/>
            <consortium name="The Broad Institute Genome Sequencing Center for Infectious Disease"/>
            <person name="Wu L."/>
            <person name="Ma J."/>
        </authorList>
    </citation>
    <scope>NUCLEOTIDE SEQUENCE [LARGE SCALE GENOMIC DNA]</scope>
    <source>
        <strain evidence="3">CGMCC 4.7357</strain>
    </source>
</reference>
<dbReference type="PROSITE" id="PS51257">
    <property type="entry name" value="PROKAR_LIPOPROTEIN"/>
    <property type="match status" value="1"/>
</dbReference>
<evidence type="ECO:0008006" key="4">
    <source>
        <dbReference type="Google" id="ProtNLM"/>
    </source>
</evidence>
<evidence type="ECO:0000256" key="1">
    <source>
        <dbReference type="SAM" id="SignalP"/>
    </source>
</evidence>
<feature type="chain" id="PRO_5047421315" description="Lipoprotein" evidence="1">
    <location>
        <begin position="22"/>
        <end position="325"/>
    </location>
</feature>
<accession>A0ABV9K529</accession>
<evidence type="ECO:0000313" key="2">
    <source>
        <dbReference type="EMBL" id="MFC4665034.1"/>
    </source>
</evidence>
<comment type="caution">
    <text evidence="2">The sequence shown here is derived from an EMBL/GenBank/DDBJ whole genome shotgun (WGS) entry which is preliminary data.</text>
</comment>
<dbReference type="Proteomes" id="UP001596020">
    <property type="component" value="Unassembled WGS sequence"/>
</dbReference>
<feature type="signal peptide" evidence="1">
    <location>
        <begin position="1"/>
        <end position="21"/>
    </location>
</feature>
<gene>
    <name evidence="2" type="ORF">ACFO3G_00080</name>
</gene>
<evidence type="ECO:0000313" key="3">
    <source>
        <dbReference type="Proteomes" id="UP001596020"/>
    </source>
</evidence>